<dbReference type="AlphaFoldDB" id="A0A9K3PGF7"/>
<organism evidence="1 2">
    <name type="scientific">Nitzschia inconspicua</name>
    <dbReference type="NCBI Taxonomy" id="303405"/>
    <lineage>
        <taxon>Eukaryota</taxon>
        <taxon>Sar</taxon>
        <taxon>Stramenopiles</taxon>
        <taxon>Ochrophyta</taxon>
        <taxon>Bacillariophyta</taxon>
        <taxon>Bacillariophyceae</taxon>
        <taxon>Bacillariophycidae</taxon>
        <taxon>Bacillariales</taxon>
        <taxon>Bacillariaceae</taxon>
        <taxon>Nitzschia</taxon>
    </lineage>
</organism>
<name>A0A9K3PGF7_9STRA</name>
<reference evidence="1" key="1">
    <citation type="journal article" date="2021" name="Sci. Rep.">
        <title>Diploid genomic architecture of Nitzschia inconspicua, an elite biomass production diatom.</title>
        <authorList>
            <person name="Oliver A."/>
            <person name="Podell S."/>
            <person name="Pinowska A."/>
            <person name="Traller J.C."/>
            <person name="Smith S.R."/>
            <person name="McClure R."/>
            <person name="Beliaev A."/>
            <person name="Bohutskyi P."/>
            <person name="Hill E.A."/>
            <person name="Rabines A."/>
            <person name="Zheng H."/>
            <person name="Allen L.Z."/>
            <person name="Kuo A."/>
            <person name="Grigoriev I.V."/>
            <person name="Allen A.E."/>
            <person name="Hazlebeck D."/>
            <person name="Allen E.E."/>
        </authorList>
    </citation>
    <scope>NUCLEOTIDE SEQUENCE</scope>
    <source>
        <strain evidence="1">Hildebrandi</strain>
    </source>
</reference>
<keyword evidence="2" id="KW-1185">Reference proteome</keyword>
<accession>A0A9K3PGF7</accession>
<reference evidence="1" key="2">
    <citation type="submission" date="2021-04" db="EMBL/GenBank/DDBJ databases">
        <authorList>
            <person name="Podell S."/>
        </authorList>
    </citation>
    <scope>NUCLEOTIDE SEQUENCE</scope>
    <source>
        <strain evidence="1">Hildebrandi</strain>
    </source>
</reference>
<proteinExistence type="predicted"/>
<comment type="caution">
    <text evidence="1">The sequence shown here is derived from an EMBL/GenBank/DDBJ whole genome shotgun (WGS) entry which is preliminary data.</text>
</comment>
<sequence>MVFRIKCLKAKRCCLGEINLFEDVFGETETIKDVHLGNDDQSKPVCIFMADICQAWVVFQVQDTIDYFFESFRNTLPEEVTPGFVW</sequence>
<protein>
    <submittedName>
        <fullName evidence="1">Uncharacterized protein</fullName>
    </submittedName>
</protein>
<dbReference type="EMBL" id="JAGRRH010000021">
    <property type="protein sequence ID" value="KAG7346315.1"/>
    <property type="molecule type" value="Genomic_DNA"/>
</dbReference>
<dbReference type="Proteomes" id="UP000693970">
    <property type="component" value="Unassembled WGS sequence"/>
</dbReference>
<evidence type="ECO:0000313" key="2">
    <source>
        <dbReference type="Proteomes" id="UP000693970"/>
    </source>
</evidence>
<evidence type="ECO:0000313" key="1">
    <source>
        <dbReference type="EMBL" id="KAG7346315.1"/>
    </source>
</evidence>
<gene>
    <name evidence="1" type="ORF">IV203_005383</name>
</gene>